<name>A0A0A1WD63_9SPHN</name>
<dbReference type="InterPro" id="IPR052344">
    <property type="entry name" value="Transposase-related"/>
</dbReference>
<dbReference type="Proteomes" id="UP000032305">
    <property type="component" value="Unassembled WGS sequence"/>
</dbReference>
<protein>
    <submittedName>
        <fullName evidence="5">Putative transposase</fullName>
    </submittedName>
</protein>
<feature type="domain" description="Transposase TnpC homeodomain" evidence="4">
    <location>
        <begin position="39"/>
        <end position="107"/>
    </location>
</feature>
<feature type="domain" description="Transposase IS66 central" evidence="2">
    <location>
        <begin position="175"/>
        <end position="458"/>
    </location>
</feature>
<evidence type="ECO:0000259" key="3">
    <source>
        <dbReference type="Pfam" id="PF13005"/>
    </source>
</evidence>
<evidence type="ECO:0000259" key="2">
    <source>
        <dbReference type="Pfam" id="PF03050"/>
    </source>
</evidence>
<evidence type="ECO:0000256" key="1">
    <source>
        <dbReference type="SAM" id="MobiDB-lite"/>
    </source>
</evidence>
<gene>
    <name evidence="5" type="ORF">SP5_103_00010</name>
</gene>
<dbReference type="Pfam" id="PF03050">
    <property type="entry name" value="DDE_Tnp_IS66"/>
    <property type="match status" value="1"/>
</dbReference>
<dbReference type="Pfam" id="PF13005">
    <property type="entry name" value="zf-IS66"/>
    <property type="match status" value="1"/>
</dbReference>
<dbReference type="PANTHER" id="PTHR33678">
    <property type="entry name" value="BLL1576 PROTEIN"/>
    <property type="match status" value="1"/>
</dbReference>
<dbReference type="NCBIfam" id="NF033517">
    <property type="entry name" value="transpos_IS66"/>
    <property type="match status" value="1"/>
</dbReference>
<accession>A0A0A1WD63</accession>
<dbReference type="InterPro" id="IPR024463">
    <property type="entry name" value="Transposase_TnpC_homeodom"/>
</dbReference>
<dbReference type="InterPro" id="IPR024474">
    <property type="entry name" value="Znf_dom_IS66"/>
</dbReference>
<feature type="compositionally biased region" description="Basic residues" evidence="1">
    <location>
        <begin position="519"/>
        <end position="529"/>
    </location>
</feature>
<dbReference type="Pfam" id="PF13007">
    <property type="entry name" value="LZ_Tnp_IS66"/>
    <property type="match status" value="1"/>
</dbReference>
<proteinExistence type="predicted"/>
<evidence type="ECO:0000259" key="4">
    <source>
        <dbReference type="Pfam" id="PF13007"/>
    </source>
</evidence>
<organism evidence="5 6">
    <name type="scientific">Sphingomonas parapaucimobilis NBRC 15100</name>
    <dbReference type="NCBI Taxonomy" id="1219049"/>
    <lineage>
        <taxon>Bacteria</taxon>
        <taxon>Pseudomonadati</taxon>
        <taxon>Pseudomonadota</taxon>
        <taxon>Alphaproteobacteria</taxon>
        <taxon>Sphingomonadales</taxon>
        <taxon>Sphingomonadaceae</taxon>
        <taxon>Sphingomonas</taxon>
    </lineage>
</organism>
<feature type="domain" description="Transposase IS66 zinc-finger binding" evidence="3">
    <location>
        <begin position="116"/>
        <end position="159"/>
    </location>
</feature>
<dbReference type="EMBL" id="BBPI01000103">
    <property type="protein sequence ID" value="GAM02926.1"/>
    <property type="molecule type" value="Genomic_DNA"/>
</dbReference>
<dbReference type="InterPro" id="IPR004291">
    <property type="entry name" value="Transposase_IS66_central"/>
</dbReference>
<dbReference type="AlphaFoldDB" id="A0A0A1WD63"/>
<dbReference type="eggNOG" id="COG2433">
    <property type="taxonomic scope" value="Bacteria"/>
</dbReference>
<sequence length="578" mass="63064">MSEAPVSPVDATARIAALEASLARANAALAARDLLIDTLRGQIARLRRMQFGASSEKLGREIEQLELALEELETERDAPVPEASIPGVVARPVPVRSLPGHLPREEVVHEPASGACTCPDCGGALRPLGSDAHEMLDIVPVRWRVVRNVRPKYSCRSCEKIVQASAPVSAIARGKATFATLAHVVVSKFDHHLPLYRQAEMMAAQGLDIDRSTLAGWTGQATALLDPIVSRIRDEVLKADKVHADDTPVPVLDPGRGKTATGRLWVYAADDQASGSTAPRATWYRFTPDRTAAHPLAHLTGFRGFLQADAYASYDGLYRSGVTEVACWAHFRRKVFDLHERSPTPLTTDILEQIGTLYAVEAEVRGQPPDVRCRARQEKSRPLVDALREVLDASLRRLSPKSDMARAIAYGTKRWPALSRFLDDGRLEIDNNIAERALRGVAVGRRNWLFAGSRAGGERAAAIYTVIQTPAFAGAGSARPMASTRRPISPTSLPGSRATGLPVGGTNSCPGTGCPRQISRPHKLRNLRPPRRAYLSKAIRHAGMSLLASFRSFVPSDRTHSRLPPNRCRWASGIERRK</sequence>
<reference evidence="5 6" key="1">
    <citation type="submission" date="2014-11" db="EMBL/GenBank/DDBJ databases">
        <title>Whole genome shotgun sequence of Sphingomonas parapaucimobilis NBRC 15100.</title>
        <authorList>
            <person name="Katano-Makiyama Y."/>
            <person name="Hosoyama A."/>
            <person name="Hashimoto M."/>
            <person name="Hosoyama Y."/>
            <person name="Noguchi M."/>
            <person name="Numata M."/>
            <person name="Tsuchikane K."/>
            <person name="Hirakata S."/>
            <person name="Uohara A."/>
            <person name="Shimodaira J."/>
            <person name="Ohji S."/>
            <person name="Ichikawa N."/>
            <person name="Kimura A."/>
            <person name="Yamazoe A."/>
            <person name="Fujita N."/>
        </authorList>
    </citation>
    <scope>NUCLEOTIDE SEQUENCE [LARGE SCALE GENOMIC DNA]</scope>
    <source>
        <strain evidence="5 6">NBRC 15100</strain>
    </source>
</reference>
<evidence type="ECO:0000313" key="5">
    <source>
        <dbReference type="EMBL" id="GAM02926.1"/>
    </source>
</evidence>
<keyword evidence="6" id="KW-1185">Reference proteome</keyword>
<evidence type="ECO:0000313" key="6">
    <source>
        <dbReference type="Proteomes" id="UP000032305"/>
    </source>
</evidence>
<comment type="caution">
    <text evidence="5">The sequence shown here is derived from an EMBL/GenBank/DDBJ whole genome shotgun (WGS) entry which is preliminary data.</text>
</comment>
<dbReference type="PANTHER" id="PTHR33678:SF1">
    <property type="entry name" value="BLL1576 PROTEIN"/>
    <property type="match status" value="1"/>
</dbReference>
<feature type="region of interest" description="Disordered" evidence="1">
    <location>
        <begin position="475"/>
        <end position="529"/>
    </location>
</feature>